<gene>
    <name evidence="2" type="ORF">B0H15DRAFT_914174</name>
</gene>
<dbReference type="PANTHER" id="PTHR47691:SF3">
    <property type="entry name" value="HTH-TYPE TRANSCRIPTIONAL REGULATOR RV0890C-RELATED"/>
    <property type="match status" value="1"/>
</dbReference>
<proteinExistence type="predicted"/>
<dbReference type="InterPro" id="IPR027417">
    <property type="entry name" value="P-loop_NTPase"/>
</dbReference>
<dbReference type="SUPFAM" id="SSF48452">
    <property type="entry name" value="TPR-like"/>
    <property type="match status" value="2"/>
</dbReference>
<dbReference type="Pfam" id="PF20703">
    <property type="entry name" value="nSTAND1"/>
    <property type="match status" value="1"/>
</dbReference>
<dbReference type="GO" id="GO:0007166">
    <property type="term" value="P:cell surface receptor signaling pathway"/>
    <property type="evidence" value="ECO:0007669"/>
    <property type="project" value="InterPro"/>
</dbReference>
<reference evidence="2" key="1">
    <citation type="submission" date="2023-03" db="EMBL/GenBank/DDBJ databases">
        <title>Massive genome expansion in bonnet fungi (Mycena s.s.) driven by repeated elements and novel gene families across ecological guilds.</title>
        <authorList>
            <consortium name="Lawrence Berkeley National Laboratory"/>
            <person name="Harder C.B."/>
            <person name="Miyauchi S."/>
            <person name="Viragh M."/>
            <person name="Kuo A."/>
            <person name="Thoen E."/>
            <person name="Andreopoulos B."/>
            <person name="Lu D."/>
            <person name="Skrede I."/>
            <person name="Drula E."/>
            <person name="Henrissat B."/>
            <person name="Morin E."/>
            <person name="Kohler A."/>
            <person name="Barry K."/>
            <person name="LaButti K."/>
            <person name="Morin E."/>
            <person name="Salamov A."/>
            <person name="Lipzen A."/>
            <person name="Mereny Z."/>
            <person name="Hegedus B."/>
            <person name="Baldrian P."/>
            <person name="Stursova M."/>
            <person name="Weitz H."/>
            <person name="Taylor A."/>
            <person name="Grigoriev I.V."/>
            <person name="Nagy L.G."/>
            <person name="Martin F."/>
            <person name="Kauserud H."/>
        </authorList>
    </citation>
    <scope>NUCLEOTIDE SEQUENCE</scope>
    <source>
        <strain evidence="2">CBHHK173m</strain>
    </source>
</reference>
<sequence>MPRNAQKLQARERGDHLIFYASAAARLLLNISDNNSSNPYLKGIAGLSILLLDTVQGVKSNKAQCFSMLERVHEIITAIINVCGEGGVLSPTILHSLSRFFDTLQKVHAFIRSQVDLGLLRRVLRSAETAALLENCNAGLQEALNVFGIQTGLVTTAAIADMMEHSENLHQELVELLQQDNSSGSTFTLNQISSSSLCLLPSSPKIFYGRDAEVHQLVRMLLSTEPCRVAILGPGGMGKSSLALAVLHHEDLISRFGSFQYFISLESSTSASDMLAAIAAFFNIDATAKVSRAILKHISSLSTPCVLVLDNLEECWENMSSRAEVEEFLSLLSEISQLHLMVTMRGAERPGKVRWSRPFLQPLDRLDDLAARQTFIDIVDEVKEDELTALLALTDNLPLAVTLMAHIASFEGPQSILERWANETTSLLSEGYNKQANLNKSIALSLSSPRMLVNPQAGELLSLMSLLPDGVSEETLAQMNLPFAPHIARCKSTLLRCSLIYSGVDGRLRTLAPIREYMREKAPPDAQLFDGLSTYFYDLASLFRNPTDLPDRELIQRLSTEFSNIRAVAAYALAHSLHPEDTVRCTIDLLHFNTSAKTGLFDFSSAVEEAVERLADPILKGDYLLALARVEVGRSHGLELASAALQCFEESHNLFGQARALYTLASHLSVMGQFQRAIDTADKGARFAQQAGNLSMQALCLTASSKAHRNKGDLRTALAYGSEARRLAQASGNMTAEAWVTQQYASCCVMVGDYARGAALCSAITSLLAALGLASFDVHAYKNVLNVSAEIYDRRTDYTAARALHLRIYKARRAIDDLPKAWDLLNVALIDVELGDAESVRVNLEAAQQFVPPAVWEASGSEIHAQILRADLFYLNGELRKAVEGYEAALKSAGWVDLGIIAIEKLTNVSLKTGDLRSALRYSVLLLAAAGRAHDFAATHQAVRCLGDILLETGDENTALSLFQIALSGFKLMGIHRGTGDCLIRIGDVLNSRGERSEAREMWAEARPMFMKSSQNPDVARCDERLAPL</sequence>
<dbReference type="InterPro" id="IPR011990">
    <property type="entry name" value="TPR-like_helical_dom_sf"/>
</dbReference>
<evidence type="ECO:0000313" key="3">
    <source>
        <dbReference type="Proteomes" id="UP001222325"/>
    </source>
</evidence>
<dbReference type="InterPro" id="IPR049052">
    <property type="entry name" value="nSTAND1"/>
</dbReference>
<keyword evidence="3" id="KW-1185">Reference proteome</keyword>
<feature type="domain" description="Novel STAND NTPase 1" evidence="1">
    <location>
        <begin position="204"/>
        <end position="345"/>
    </location>
</feature>
<name>A0AAD6XHG6_9AGAR</name>
<dbReference type="PANTHER" id="PTHR47691">
    <property type="entry name" value="REGULATOR-RELATED"/>
    <property type="match status" value="1"/>
</dbReference>
<evidence type="ECO:0000259" key="1">
    <source>
        <dbReference type="Pfam" id="PF20703"/>
    </source>
</evidence>
<dbReference type="InterPro" id="IPR036537">
    <property type="entry name" value="Adaptor_Cbl_N_dom_sf"/>
</dbReference>
<organism evidence="2 3">
    <name type="scientific">Mycena belliarum</name>
    <dbReference type="NCBI Taxonomy" id="1033014"/>
    <lineage>
        <taxon>Eukaryota</taxon>
        <taxon>Fungi</taxon>
        <taxon>Dikarya</taxon>
        <taxon>Basidiomycota</taxon>
        <taxon>Agaricomycotina</taxon>
        <taxon>Agaricomycetes</taxon>
        <taxon>Agaricomycetidae</taxon>
        <taxon>Agaricales</taxon>
        <taxon>Marasmiineae</taxon>
        <taxon>Mycenaceae</taxon>
        <taxon>Mycena</taxon>
    </lineage>
</organism>
<dbReference type="InterPro" id="IPR059179">
    <property type="entry name" value="MLKL-like_MCAfunc"/>
</dbReference>
<dbReference type="CDD" id="cd21037">
    <property type="entry name" value="MLKL_NTD"/>
    <property type="match status" value="1"/>
</dbReference>
<dbReference type="EMBL" id="JARJCN010000061">
    <property type="protein sequence ID" value="KAJ7079301.1"/>
    <property type="molecule type" value="Genomic_DNA"/>
</dbReference>
<dbReference type="AlphaFoldDB" id="A0AAD6XHG6"/>
<dbReference type="Gene3D" id="3.40.50.300">
    <property type="entry name" value="P-loop containing nucleotide triphosphate hydrolases"/>
    <property type="match status" value="1"/>
</dbReference>
<accession>A0AAD6XHG6</accession>
<dbReference type="Proteomes" id="UP001222325">
    <property type="component" value="Unassembled WGS sequence"/>
</dbReference>
<evidence type="ECO:0000313" key="2">
    <source>
        <dbReference type="EMBL" id="KAJ7079301.1"/>
    </source>
</evidence>
<comment type="caution">
    <text evidence="2">The sequence shown here is derived from an EMBL/GenBank/DDBJ whole genome shotgun (WGS) entry which is preliminary data.</text>
</comment>
<dbReference type="Gene3D" id="1.25.40.10">
    <property type="entry name" value="Tetratricopeptide repeat domain"/>
    <property type="match status" value="2"/>
</dbReference>
<dbReference type="SUPFAM" id="SSF52540">
    <property type="entry name" value="P-loop containing nucleoside triphosphate hydrolases"/>
    <property type="match status" value="1"/>
</dbReference>
<dbReference type="Gene3D" id="1.20.930.20">
    <property type="entry name" value="Adaptor protein Cbl, N-terminal domain"/>
    <property type="match status" value="1"/>
</dbReference>
<protein>
    <recommendedName>
        <fullName evidence="1">Novel STAND NTPase 1 domain-containing protein</fullName>
    </recommendedName>
</protein>